<comment type="caution">
    <text evidence="6">The sequence shown here is derived from an EMBL/GenBank/DDBJ whole genome shotgun (WGS) entry which is preliminary data.</text>
</comment>
<dbReference type="PROSITE" id="PS50893">
    <property type="entry name" value="ABC_TRANSPORTER_2"/>
    <property type="match status" value="1"/>
</dbReference>
<evidence type="ECO:0000256" key="4">
    <source>
        <dbReference type="SAM" id="MobiDB-lite"/>
    </source>
</evidence>
<dbReference type="Pfam" id="PF00005">
    <property type="entry name" value="ABC_tran"/>
    <property type="match status" value="1"/>
</dbReference>
<dbReference type="EMBL" id="CANL01000012">
    <property type="protein sequence ID" value="CCM63239.1"/>
    <property type="molecule type" value="Genomic_DNA"/>
</dbReference>
<dbReference type="PANTHER" id="PTHR43875:SF1">
    <property type="entry name" value="OSMOPROTECTIVE COMPOUNDS UPTAKE ATP-BINDING PROTEIN GGTA"/>
    <property type="match status" value="1"/>
</dbReference>
<dbReference type="Gene3D" id="2.40.50.100">
    <property type="match status" value="1"/>
</dbReference>
<dbReference type="InterPro" id="IPR015855">
    <property type="entry name" value="ABC_transpr_MalK-like"/>
</dbReference>
<dbReference type="Gene3D" id="3.40.50.300">
    <property type="entry name" value="P-loop containing nucleotide triphosphate hydrolases"/>
    <property type="match status" value="1"/>
</dbReference>
<dbReference type="GO" id="GO:0140359">
    <property type="term" value="F:ABC-type transporter activity"/>
    <property type="evidence" value="ECO:0007669"/>
    <property type="project" value="InterPro"/>
</dbReference>
<dbReference type="GO" id="GO:0008643">
    <property type="term" value="P:carbohydrate transport"/>
    <property type="evidence" value="ECO:0007669"/>
    <property type="project" value="InterPro"/>
</dbReference>
<organism evidence="6 7">
    <name type="scientific">Candidatus Neomicrothrix parvicella RN1</name>
    <dbReference type="NCBI Taxonomy" id="1229780"/>
    <lineage>
        <taxon>Bacteria</taxon>
        <taxon>Bacillati</taxon>
        <taxon>Actinomycetota</taxon>
        <taxon>Acidimicrobiia</taxon>
        <taxon>Acidimicrobiales</taxon>
        <taxon>Microthrixaceae</taxon>
        <taxon>Candidatus Neomicrothrix</taxon>
    </lineage>
</organism>
<feature type="region of interest" description="Disordered" evidence="4">
    <location>
        <begin position="329"/>
        <end position="375"/>
    </location>
</feature>
<feature type="domain" description="ABC transporter" evidence="5">
    <location>
        <begin position="4"/>
        <end position="245"/>
    </location>
</feature>
<dbReference type="InterPro" id="IPR003593">
    <property type="entry name" value="AAA+_ATPase"/>
</dbReference>
<proteinExistence type="predicted"/>
<dbReference type="GO" id="GO:0005524">
    <property type="term" value="F:ATP binding"/>
    <property type="evidence" value="ECO:0007669"/>
    <property type="project" value="UniProtKB-KW"/>
</dbReference>
<gene>
    <name evidence="6" type="ORF">BN381_20063</name>
</gene>
<dbReference type="GO" id="GO:0016887">
    <property type="term" value="F:ATP hydrolysis activity"/>
    <property type="evidence" value="ECO:0007669"/>
    <property type="project" value="InterPro"/>
</dbReference>
<dbReference type="GO" id="GO:0055052">
    <property type="term" value="C:ATP-binding cassette (ABC) transporter complex, substrate-binding subunit-containing"/>
    <property type="evidence" value="ECO:0007669"/>
    <property type="project" value="TreeGrafter"/>
</dbReference>
<dbReference type="RefSeq" id="WP_012225547.1">
    <property type="nucleotide sequence ID" value="NZ_HG422565.1"/>
</dbReference>
<keyword evidence="6" id="KW-0378">Hydrolase</keyword>
<dbReference type="AlphaFoldDB" id="R4YXQ8"/>
<accession>R4YXQ8</accession>
<dbReference type="SUPFAM" id="SSF52540">
    <property type="entry name" value="P-loop containing nucleoside triphosphate hydrolases"/>
    <property type="match status" value="1"/>
</dbReference>
<dbReference type="InterPro" id="IPR047641">
    <property type="entry name" value="ABC_transpr_MalK/UgpC-like"/>
</dbReference>
<evidence type="ECO:0000256" key="2">
    <source>
        <dbReference type="ARBA" id="ARBA00022741"/>
    </source>
</evidence>
<dbReference type="InterPro" id="IPR027417">
    <property type="entry name" value="P-loop_NTPase"/>
</dbReference>
<dbReference type="CDD" id="cd03301">
    <property type="entry name" value="ABC_MalK_N"/>
    <property type="match status" value="1"/>
</dbReference>
<evidence type="ECO:0000256" key="3">
    <source>
        <dbReference type="ARBA" id="ARBA00022840"/>
    </source>
</evidence>
<dbReference type="InterPro" id="IPR008995">
    <property type="entry name" value="Mo/tungstate-bd_C_term_dom"/>
</dbReference>
<keyword evidence="2" id="KW-0547">Nucleotide-binding</keyword>
<name>R4YXQ8_9ACTN</name>
<dbReference type="SMART" id="SM00382">
    <property type="entry name" value="AAA"/>
    <property type="match status" value="1"/>
</dbReference>
<keyword evidence="7" id="KW-1185">Reference proteome</keyword>
<dbReference type="EC" id="3.6.3.20" evidence="6"/>
<dbReference type="eggNOG" id="COG3842">
    <property type="taxonomic scope" value="Bacteria"/>
</dbReference>
<evidence type="ECO:0000313" key="7">
    <source>
        <dbReference type="Proteomes" id="UP000018291"/>
    </source>
</evidence>
<keyword evidence="1" id="KW-0813">Transport</keyword>
<dbReference type="PROSITE" id="PS00211">
    <property type="entry name" value="ABC_TRANSPORTER_1"/>
    <property type="match status" value="1"/>
</dbReference>
<evidence type="ECO:0000313" key="6">
    <source>
        <dbReference type="EMBL" id="CCM63239.1"/>
    </source>
</evidence>
<reference evidence="6 7" key="1">
    <citation type="journal article" date="2013" name="ISME J.">
        <title>Metabolic model for the filamentous 'Candidatus Microthrix parvicella' based on genomic and metagenomic analyses.</title>
        <authorList>
            <person name="Jon McIlroy S."/>
            <person name="Kristiansen R."/>
            <person name="Albertsen M."/>
            <person name="Michael Karst S."/>
            <person name="Rossetti S."/>
            <person name="Lund Nielsen J."/>
            <person name="Tandoi V."/>
            <person name="James Seviour R."/>
            <person name="Nielsen P.H."/>
        </authorList>
    </citation>
    <scope>NUCLEOTIDE SEQUENCE [LARGE SCALE GENOMIC DNA]</scope>
    <source>
        <strain evidence="6 7">RN1</strain>
    </source>
</reference>
<dbReference type="InterPro" id="IPR040582">
    <property type="entry name" value="OB_MalK-like"/>
</dbReference>
<dbReference type="InterPro" id="IPR017871">
    <property type="entry name" value="ABC_transporter-like_CS"/>
</dbReference>
<keyword evidence="3 6" id="KW-0067">ATP-binding</keyword>
<evidence type="ECO:0000259" key="5">
    <source>
        <dbReference type="PROSITE" id="PS50893"/>
    </source>
</evidence>
<sequence>MSTVHFDQVTKRFGKTTAVDSMSLDIVDGEFMVLLGPSGCGKSTALRMIAGLESITEGSLSIDGEVVNHVDPRKRGIAMVFQSYALYPNLTVRKNIESPLNAKDVPPDDGGPPRRLNAEERNTRVVEAARMLDLEPYLDRKPGALSGGQRQRVALARAIVARAKVLLMDEPLSNLDAKLRAQTRAELIDLHERLGGTVVYVTHDQIEAMTMADRVAIMANGALHQVGTPEEVYDRPANTFVAGFIGTPPMNLMDGVATSGGVRVAGAMLSAAHDLADGVKVTVGIRPEHLALVDGDSPPSSALAVEVRAVEWLGYESLVTADLVEARPTDPQASARAAASPGSDASGSDSSDTKTLVSDAPIDHDDPESVGATRRRVILRADGRVNARNGDTVRAVPTSGSVQLFDAETGVHL</sequence>
<dbReference type="SUPFAM" id="SSF50331">
    <property type="entry name" value="MOP-like"/>
    <property type="match status" value="1"/>
</dbReference>
<dbReference type="HOGENOM" id="CLU_000604_1_1_11"/>
<dbReference type="FunFam" id="3.40.50.300:FF:000042">
    <property type="entry name" value="Maltose/maltodextrin ABC transporter, ATP-binding protein"/>
    <property type="match status" value="1"/>
</dbReference>
<dbReference type="STRING" id="1229780.BN381_20063"/>
<protein>
    <submittedName>
        <fullName evidence="6">Putative sn-glycerol-3-phosphate import ATP-binding protein UgpC</fullName>
        <ecNumber evidence="6">3.6.3.20</ecNumber>
    </submittedName>
</protein>
<feature type="compositionally biased region" description="Low complexity" evidence="4">
    <location>
        <begin position="333"/>
        <end position="350"/>
    </location>
</feature>
<dbReference type="InterPro" id="IPR003439">
    <property type="entry name" value="ABC_transporter-like_ATP-bd"/>
</dbReference>
<dbReference type="PANTHER" id="PTHR43875">
    <property type="entry name" value="MALTODEXTRIN IMPORT ATP-BINDING PROTEIN MSMX"/>
    <property type="match status" value="1"/>
</dbReference>
<dbReference type="Proteomes" id="UP000018291">
    <property type="component" value="Unassembled WGS sequence"/>
</dbReference>
<dbReference type="Pfam" id="PF17912">
    <property type="entry name" value="OB_MalK"/>
    <property type="match status" value="1"/>
</dbReference>
<evidence type="ECO:0000256" key="1">
    <source>
        <dbReference type="ARBA" id="ARBA00022448"/>
    </source>
</evidence>